<comment type="subcellular location">
    <subcellularLocation>
        <location evidence="1">Cell membrane</location>
        <topology evidence="1">Multi-pass membrane protein</topology>
    </subcellularLocation>
</comment>
<dbReference type="Pfam" id="PF01943">
    <property type="entry name" value="Polysacc_synt"/>
    <property type="match status" value="1"/>
</dbReference>
<feature type="transmembrane region" description="Helical" evidence="6">
    <location>
        <begin position="314"/>
        <end position="332"/>
    </location>
</feature>
<feature type="transmembrane region" description="Helical" evidence="6">
    <location>
        <begin position="88"/>
        <end position="114"/>
    </location>
</feature>
<organism evidence="7 8">
    <name type="scientific">Sphingobium agri</name>
    <dbReference type="NCBI Taxonomy" id="2933566"/>
    <lineage>
        <taxon>Bacteria</taxon>
        <taxon>Pseudomonadati</taxon>
        <taxon>Pseudomonadota</taxon>
        <taxon>Alphaproteobacteria</taxon>
        <taxon>Sphingomonadales</taxon>
        <taxon>Sphingomonadaceae</taxon>
        <taxon>Sphingobium</taxon>
    </lineage>
</organism>
<dbReference type="PANTHER" id="PTHR30250:SF31">
    <property type="entry name" value="INNER MEMBRANE PROTEIN YGHQ"/>
    <property type="match status" value="1"/>
</dbReference>
<feature type="transmembrane region" description="Helical" evidence="6">
    <location>
        <begin position="251"/>
        <end position="268"/>
    </location>
</feature>
<feature type="transmembrane region" description="Helical" evidence="6">
    <location>
        <begin position="380"/>
        <end position="401"/>
    </location>
</feature>
<feature type="transmembrane region" description="Helical" evidence="6">
    <location>
        <begin position="126"/>
        <end position="150"/>
    </location>
</feature>
<feature type="transmembrane region" description="Helical" evidence="6">
    <location>
        <begin position="407"/>
        <end position="426"/>
    </location>
</feature>
<keyword evidence="8" id="KW-1185">Reference proteome</keyword>
<keyword evidence="5 6" id="KW-0472">Membrane</keyword>
<evidence type="ECO:0000256" key="2">
    <source>
        <dbReference type="ARBA" id="ARBA00022475"/>
    </source>
</evidence>
<evidence type="ECO:0000256" key="5">
    <source>
        <dbReference type="ARBA" id="ARBA00023136"/>
    </source>
</evidence>
<feature type="transmembrane region" description="Helical" evidence="6">
    <location>
        <begin position="40"/>
        <end position="61"/>
    </location>
</feature>
<dbReference type="PANTHER" id="PTHR30250">
    <property type="entry name" value="PST FAMILY PREDICTED COLANIC ACID TRANSPORTER"/>
    <property type="match status" value="1"/>
</dbReference>
<protein>
    <submittedName>
        <fullName evidence="7">Lipopolysaccharide biosynthesis protein</fullName>
    </submittedName>
</protein>
<keyword evidence="2" id="KW-1003">Cell membrane</keyword>
<feature type="transmembrane region" description="Helical" evidence="6">
    <location>
        <begin position="14"/>
        <end position="34"/>
    </location>
</feature>
<dbReference type="InterPro" id="IPR050833">
    <property type="entry name" value="Poly_Biosynth_Transport"/>
</dbReference>
<evidence type="ECO:0000256" key="1">
    <source>
        <dbReference type="ARBA" id="ARBA00004651"/>
    </source>
</evidence>
<evidence type="ECO:0000256" key="3">
    <source>
        <dbReference type="ARBA" id="ARBA00022692"/>
    </source>
</evidence>
<comment type="caution">
    <text evidence="7">The sequence shown here is derived from an EMBL/GenBank/DDBJ whole genome shotgun (WGS) entry which is preliminary data.</text>
</comment>
<keyword evidence="3 6" id="KW-0812">Transmembrane</keyword>
<proteinExistence type="predicted"/>
<accession>A0ABT0DV01</accession>
<evidence type="ECO:0000313" key="7">
    <source>
        <dbReference type="EMBL" id="MCK0530879.1"/>
    </source>
</evidence>
<evidence type="ECO:0000256" key="6">
    <source>
        <dbReference type="SAM" id="Phobius"/>
    </source>
</evidence>
<gene>
    <name evidence="7" type="ORF">MU848_04700</name>
</gene>
<dbReference type="Proteomes" id="UP001203512">
    <property type="component" value="Unassembled WGS sequence"/>
</dbReference>
<name>A0ABT0DV01_9SPHN</name>
<evidence type="ECO:0000313" key="8">
    <source>
        <dbReference type="Proteomes" id="UP001203512"/>
    </source>
</evidence>
<evidence type="ECO:0000256" key="4">
    <source>
        <dbReference type="ARBA" id="ARBA00022989"/>
    </source>
</evidence>
<sequence>MGEKRGFANIVRNTGWLLGGKGLGAVLSLVYLAIATRTMGPAGFGVFSLVIAIAQFIARIVTFDSWQAVVKFGQAPLRDEQKSSLARLVGATLTIDVLSAVAGIALAAAIALLLGPVLGWNRQVAWMGLGYASVVLLATRSTAVGILRLLDRFAAAALAESMMPITRMAGALIAWWFNPTPLGFLMAWACSEVVVSTTYWILAFRYGRSHIGAVKPVGIGEARRHFPGILNFSVASNINLSLLALINNVPIFLVGMFAGTTGAGYYRLAAQLGNAMTTFSQLMSRAIFAESTRHHMRGGQEGDMSALRKLSRQISAAAALSAIFIILMLWLVGEWVLVKMSGAAYLPAYPLLLLLAGAAAIEMAGVSFDPILMTIDRQRLTVMVRLVECAILGALLVVLLPRLGAQGAALGVLVASMGGFVMRAAAVRRHLR</sequence>
<feature type="transmembrane region" description="Helical" evidence="6">
    <location>
        <begin position="344"/>
        <end position="368"/>
    </location>
</feature>
<dbReference type="EMBL" id="JALKHS010000006">
    <property type="protein sequence ID" value="MCK0530879.1"/>
    <property type="molecule type" value="Genomic_DNA"/>
</dbReference>
<keyword evidence="4 6" id="KW-1133">Transmembrane helix</keyword>
<dbReference type="InterPro" id="IPR002797">
    <property type="entry name" value="Polysacc_synth"/>
</dbReference>
<reference evidence="7 8" key="1">
    <citation type="submission" date="2022-04" db="EMBL/GenBank/DDBJ databases">
        <authorList>
            <person name="Huq M.A."/>
        </authorList>
    </citation>
    <scope>NUCLEOTIDE SEQUENCE [LARGE SCALE GENOMIC DNA]</scope>
    <source>
        <strain evidence="7 8">MAH-33</strain>
    </source>
</reference>